<dbReference type="EMBL" id="CP036264">
    <property type="protein sequence ID" value="QEG01050.1"/>
    <property type="molecule type" value="Genomic_DNA"/>
</dbReference>
<evidence type="ECO:0008006" key="5">
    <source>
        <dbReference type="Google" id="ProtNLM"/>
    </source>
</evidence>
<feature type="region of interest" description="Disordered" evidence="1">
    <location>
        <begin position="451"/>
        <end position="497"/>
    </location>
</feature>
<dbReference type="AlphaFoldDB" id="A0A5B9MKQ2"/>
<sequence length="497" mass="53717">MLRDDRSTGYRVSPSPTRTDRRGPRAGKGTQSSSGRTGQIRFWICVYLVLWLIEGGLRRWILPSLATPLLVVRDPVVLVIYWLTLRSGMFPKNNLITATLFLGAVSWFFAVTLGHMDPLVASYGVRCDFFHVPLIFVMGRVLTRSDVDSICRTALWVSIPFTLLLIAQFYSPQSSFLNRGVGGDLSGAGFSGALGRFRPPGTFSFINGPASLYPMLCCAWFYLVCRRKISLLLMGLSGGAILLAIPFSISRSLFIGELVAICFGVAAIGFGGAMSFKLVFRSLLGGGVAIALFCCIPGTSEAFAAFADRWEKSTTNRGGVQEAIVGRVVEGLLQPFSNMPVIGYGSGISTIVGQKLATGTRGFGYSEGEWGRILMEGGLVLGPLVLGYRISILCVLALATCRAALRRDWCSLPFLAVSAQMILLGQWGQATSLGASIITGGFCLAASRPAGVGSRRRKSPTRNRRSARRVSRRRDQTPHFQNRAPGVQAAEATSGRN</sequence>
<feature type="transmembrane region" description="Helical" evidence="2">
    <location>
        <begin position="205"/>
        <end position="224"/>
    </location>
</feature>
<evidence type="ECO:0000313" key="4">
    <source>
        <dbReference type="Proteomes" id="UP000321353"/>
    </source>
</evidence>
<feature type="transmembrane region" description="Helical" evidence="2">
    <location>
        <begin position="283"/>
        <end position="307"/>
    </location>
</feature>
<feature type="transmembrane region" description="Helical" evidence="2">
    <location>
        <begin position="60"/>
        <end position="83"/>
    </location>
</feature>
<organism evidence="3 4">
    <name type="scientific">Stieleria maiorica</name>
    <dbReference type="NCBI Taxonomy" id="2795974"/>
    <lineage>
        <taxon>Bacteria</taxon>
        <taxon>Pseudomonadati</taxon>
        <taxon>Planctomycetota</taxon>
        <taxon>Planctomycetia</taxon>
        <taxon>Pirellulales</taxon>
        <taxon>Pirellulaceae</taxon>
        <taxon>Stieleria</taxon>
    </lineage>
</organism>
<feature type="transmembrane region" description="Helical" evidence="2">
    <location>
        <begin position="231"/>
        <end position="249"/>
    </location>
</feature>
<name>A0A5B9MKQ2_9BACT</name>
<protein>
    <recommendedName>
        <fullName evidence="5">O-Antigen ligase</fullName>
    </recommendedName>
</protein>
<feature type="compositionally biased region" description="Basic residues" evidence="1">
    <location>
        <begin position="454"/>
        <end position="472"/>
    </location>
</feature>
<feature type="transmembrane region" description="Helical" evidence="2">
    <location>
        <begin position="154"/>
        <end position="171"/>
    </location>
</feature>
<feature type="transmembrane region" description="Helical" evidence="2">
    <location>
        <begin position="379"/>
        <end position="398"/>
    </location>
</feature>
<feature type="transmembrane region" description="Helical" evidence="2">
    <location>
        <begin position="255"/>
        <end position="276"/>
    </location>
</feature>
<accession>A0A5B9MKQ2</accession>
<evidence type="ECO:0000313" key="3">
    <source>
        <dbReference type="EMBL" id="QEG01050.1"/>
    </source>
</evidence>
<keyword evidence="4" id="KW-1185">Reference proteome</keyword>
<reference evidence="3 4" key="1">
    <citation type="submission" date="2019-02" db="EMBL/GenBank/DDBJ databases">
        <title>Planctomycetal bacteria perform biofilm scaping via a novel small molecule.</title>
        <authorList>
            <person name="Jeske O."/>
            <person name="Boedeker C."/>
            <person name="Wiegand S."/>
            <person name="Breitling P."/>
            <person name="Kallscheuer N."/>
            <person name="Jogler M."/>
            <person name="Rohde M."/>
            <person name="Petersen J."/>
            <person name="Medema M.H."/>
            <person name="Surup F."/>
            <person name="Jogler C."/>
        </authorList>
    </citation>
    <scope>NUCLEOTIDE SEQUENCE [LARGE SCALE GENOMIC DNA]</scope>
    <source>
        <strain evidence="3 4">Mal15</strain>
    </source>
</reference>
<dbReference type="KEGG" id="smam:Mal15_51260"/>
<feature type="transmembrane region" description="Helical" evidence="2">
    <location>
        <begin position="38"/>
        <end position="54"/>
    </location>
</feature>
<feature type="transmembrane region" description="Helical" evidence="2">
    <location>
        <begin position="120"/>
        <end position="142"/>
    </location>
</feature>
<keyword evidence="2" id="KW-0472">Membrane</keyword>
<evidence type="ECO:0000256" key="2">
    <source>
        <dbReference type="SAM" id="Phobius"/>
    </source>
</evidence>
<evidence type="ECO:0000256" key="1">
    <source>
        <dbReference type="SAM" id="MobiDB-lite"/>
    </source>
</evidence>
<gene>
    <name evidence="3" type="ORF">Mal15_51260</name>
</gene>
<keyword evidence="2" id="KW-1133">Transmembrane helix</keyword>
<dbReference type="Proteomes" id="UP000321353">
    <property type="component" value="Chromosome"/>
</dbReference>
<feature type="region of interest" description="Disordered" evidence="1">
    <location>
        <begin position="1"/>
        <end position="35"/>
    </location>
</feature>
<keyword evidence="2" id="KW-0812">Transmembrane</keyword>
<proteinExistence type="predicted"/>
<feature type="transmembrane region" description="Helical" evidence="2">
    <location>
        <begin position="95"/>
        <end position="114"/>
    </location>
</feature>